<evidence type="ECO:0000313" key="6">
    <source>
        <dbReference type="Proteomes" id="UP000219331"/>
    </source>
</evidence>
<organism evidence="5 6">
    <name type="scientific">Stappia indica</name>
    <dbReference type="NCBI Taxonomy" id="538381"/>
    <lineage>
        <taxon>Bacteria</taxon>
        <taxon>Pseudomonadati</taxon>
        <taxon>Pseudomonadota</taxon>
        <taxon>Alphaproteobacteria</taxon>
        <taxon>Hyphomicrobiales</taxon>
        <taxon>Stappiaceae</taxon>
        <taxon>Stappia</taxon>
    </lineage>
</organism>
<dbReference type="PRINTS" id="PR00033">
    <property type="entry name" value="HTHASNC"/>
</dbReference>
<sequence>MPRQLDDIDRRILKALVANGRLSNTELAREVGLSPSPCWQRVRRLEEEGVISGYTAVLDHEALGVGETVLIEVSLDRHDPEALEGFGKAMAEIPEVLEVYLMAGDCDYFVKVAASGTKGVEEFLRERLFPIPGLRHSKSSFSLRCLKKVTSCVPG</sequence>
<dbReference type="Gene3D" id="1.10.10.10">
    <property type="entry name" value="Winged helix-like DNA-binding domain superfamily/Winged helix DNA-binding domain"/>
    <property type="match status" value="1"/>
</dbReference>
<dbReference type="RefSeq" id="WP_067222781.1">
    <property type="nucleotide sequence ID" value="NZ_MBQE01000004.1"/>
</dbReference>
<dbReference type="PROSITE" id="PS00519">
    <property type="entry name" value="HTH_ASNC_1"/>
    <property type="match status" value="1"/>
</dbReference>
<dbReference type="InterPro" id="IPR019887">
    <property type="entry name" value="Tscrpt_reg_AsnC/Lrp_C"/>
</dbReference>
<reference evidence="5 6" key="1">
    <citation type="submission" date="2017-08" db="EMBL/GenBank/DDBJ databases">
        <authorList>
            <person name="de Groot N.N."/>
        </authorList>
    </citation>
    <scope>NUCLEOTIDE SEQUENCE [LARGE SCALE GENOMIC DNA]</scope>
    <source>
        <strain evidence="5 6">USBA 352</strain>
    </source>
</reference>
<dbReference type="GO" id="GO:0006355">
    <property type="term" value="P:regulation of DNA-templated transcription"/>
    <property type="evidence" value="ECO:0007669"/>
    <property type="project" value="UniProtKB-ARBA"/>
</dbReference>
<dbReference type="OrthoDB" id="9803143at2"/>
<dbReference type="Pfam" id="PF01037">
    <property type="entry name" value="AsnC_trans_reg"/>
    <property type="match status" value="1"/>
</dbReference>
<dbReference type="Pfam" id="PF13412">
    <property type="entry name" value="HTH_24"/>
    <property type="match status" value="1"/>
</dbReference>
<dbReference type="InterPro" id="IPR036388">
    <property type="entry name" value="WH-like_DNA-bd_sf"/>
</dbReference>
<dbReference type="InterPro" id="IPR000485">
    <property type="entry name" value="AsnC-type_HTH_dom"/>
</dbReference>
<dbReference type="GO" id="GO:0043565">
    <property type="term" value="F:sequence-specific DNA binding"/>
    <property type="evidence" value="ECO:0007669"/>
    <property type="project" value="InterPro"/>
</dbReference>
<dbReference type="Proteomes" id="UP000219331">
    <property type="component" value="Unassembled WGS sequence"/>
</dbReference>
<dbReference type="AlphaFoldDB" id="A0A285RNQ5"/>
<evidence type="ECO:0000256" key="1">
    <source>
        <dbReference type="ARBA" id="ARBA00023015"/>
    </source>
</evidence>
<evidence type="ECO:0000256" key="3">
    <source>
        <dbReference type="ARBA" id="ARBA00023163"/>
    </source>
</evidence>
<protein>
    <submittedName>
        <fullName evidence="5">Transcriptional regulator, AsnC family</fullName>
    </submittedName>
</protein>
<name>A0A285RNQ5_9HYPH</name>
<dbReference type="CDD" id="cd00090">
    <property type="entry name" value="HTH_ARSR"/>
    <property type="match status" value="1"/>
</dbReference>
<dbReference type="SUPFAM" id="SSF54909">
    <property type="entry name" value="Dimeric alpha+beta barrel"/>
    <property type="match status" value="1"/>
</dbReference>
<evidence type="ECO:0000313" key="5">
    <source>
        <dbReference type="EMBL" id="SOB95690.1"/>
    </source>
</evidence>
<feature type="domain" description="HTH asnC-type" evidence="4">
    <location>
        <begin position="5"/>
        <end position="66"/>
    </location>
</feature>
<keyword evidence="1" id="KW-0805">Transcription regulation</keyword>
<dbReference type="PROSITE" id="PS50956">
    <property type="entry name" value="HTH_ASNC_2"/>
    <property type="match status" value="1"/>
</dbReference>
<evidence type="ECO:0000256" key="2">
    <source>
        <dbReference type="ARBA" id="ARBA00023125"/>
    </source>
</evidence>
<keyword evidence="6" id="KW-1185">Reference proteome</keyword>
<dbReference type="InterPro" id="IPR019888">
    <property type="entry name" value="Tscrpt_reg_AsnC-like"/>
</dbReference>
<dbReference type="Gene3D" id="3.30.70.920">
    <property type="match status" value="1"/>
</dbReference>
<dbReference type="EMBL" id="OBML01000002">
    <property type="protein sequence ID" value="SOB95690.1"/>
    <property type="molecule type" value="Genomic_DNA"/>
</dbReference>
<dbReference type="GO" id="GO:0005829">
    <property type="term" value="C:cytosol"/>
    <property type="evidence" value="ECO:0007669"/>
    <property type="project" value="TreeGrafter"/>
</dbReference>
<keyword evidence="3" id="KW-0804">Transcription</keyword>
<dbReference type="PANTHER" id="PTHR30154">
    <property type="entry name" value="LEUCINE-RESPONSIVE REGULATORY PROTEIN"/>
    <property type="match status" value="1"/>
</dbReference>
<accession>A0A285RNQ5</accession>
<dbReference type="SMART" id="SM00344">
    <property type="entry name" value="HTH_ASNC"/>
    <property type="match status" value="1"/>
</dbReference>
<dbReference type="InterPro" id="IPR036390">
    <property type="entry name" value="WH_DNA-bd_sf"/>
</dbReference>
<keyword evidence="2" id="KW-0238">DNA-binding</keyword>
<dbReference type="InterPro" id="IPR011008">
    <property type="entry name" value="Dimeric_a/b-barrel"/>
</dbReference>
<dbReference type="InterPro" id="IPR019885">
    <property type="entry name" value="Tscrpt_reg_HTH_AsnC-type_CS"/>
</dbReference>
<dbReference type="PANTHER" id="PTHR30154:SF34">
    <property type="entry name" value="TRANSCRIPTIONAL REGULATOR AZLB"/>
    <property type="match status" value="1"/>
</dbReference>
<dbReference type="GO" id="GO:0043200">
    <property type="term" value="P:response to amino acid"/>
    <property type="evidence" value="ECO:0007669"/>
    <property type="project" value="TreeGrafter"/>
</dbReference>
<dbReference type="SUPFAM" id="SSF46785">
    <property type="entry name" value="Winged helix' DNA-binding domain"/>
    <property type="match status" value="1"/>
</dbReference>
<gene>
    <name evidence="5" type="ORF">SAMN05421512_1028</name>
</gene>
<proteinExistence type="predicted"/>
<evidence type="ECO:0000259" key="4">
    <source>
        <dbReference type="PROSITE" id="PS50956"/>
    </source>
</evidence>
<dbReference type="STRING" id="538381.GCA_001696535_03499"/>
<dbReference type="FunFam" id="1.10.10.10:FF:000186">
    <property type="entry name" value="AsnC family transcriptional regulator"/>
    <property type="match status" value="1"/>
</dbReference>
<dbReference type="InterPro" id="IPR011991">
    <property type="entry name" value="ArsR-like_HTH"/>
</dbReference>